<dbReference type="EMBL" id="AANC01000002">
    <property type="protein sequence ID" value="EAQ50247.1"/>
    <property type="molecule type" value="Genomic_DNA"/>
</dbReference>
<name>A3XJM3_LEEBM</name>
<gene>
    <name evidence="1" type="ORF">MED217_04427</name>
</gene>
<dbReference type="HOGENOM" id="CLU_2825786_0_0_10"/>
<evidence type="ECO:0000313" key="2">
    <source>
        <dbReference type="Proteomes" id="UP000001601"/>
    </source>
</evidence>
<protein>
    <submittedName>
        <fullName evidence="1">Uncharacterized protein</fullName>
    </submittedName>
</protein>
<dbReference type="AlphaFoldDB" id="A3XJM3"/>
<sequence length="66" mass="7673">MKKATREEWLLFCDLGRIQTCNLLSRNQMRYSVAPRGLLYIKISNQELPYFAGANINLFYISASIK</sequence>
<reference evidence="1 2" key="1">
    <citation type="journal article" date="2007" name="Nature">
        <title>Light stimulates growth of proteorhodopsin-containing marine Flavobacteria.</title>
        <authorList>
            <person name="Gomez-Consarnau L."/>
            <person name="Gonzalez J.M."/>
            <person name="Coll-Llado M."/>
            <person name="Gourdon P."/>
            <person name="Pascher T."/>
            <person name="Neutze R."/>
            <person name="Pedros-Alio C."/>
            <person name="Pinhassi J."/>
        </authorList>
    </citation>
    <scope>NUCLEOTIDE SEQUENCE [LARGE SCALE GENOMIC DNA]</scope>
    <source>
        <strain evidence="1 2">MED217</strain>
    </source>
</reference>
<comment type="caution">
    <text evidence="1">The sequence shown here is derived from an EMBL/GenBank/DDBJ whole genome shotgun (WGS) entry which is preliminary data.</text>
</comment>
<dbReference type="STRING" id="398720.MED217_04427"/>
<proteinExistence type="predicted"/>
<evidence type="ECO:0000313" key="1">
    <source>
        <dbReference type="EMBL" id="EAQ50247.1"/>
    </source>
</evidence>
<keyword evidence="2" id="KW-1185">Reference proteome</keyword>
<accession>A3XJM3</accession>
<organism evidence="1 2">
    <name type="scientific">Leeuwenhoekiella blandensis (strain CECT 7118 / CCUG 51940 / KCTC 22103 / MED217)</name>
    <name type="common">Flavobacterium sp. (strain MED217)</name>
    <dbReference type="NCBI Taxonomy" id="398720"/>
    <lineage>
        <taxon>Bacteria</taxon>
        <taxon>Pseudomonadati</taxon>
        <taxon>Bacteroidota</taxon>
        <taxon>Flavobacteriia</taxon>
        <taxon>Flavobacteriales</taxon>
        <taxon>Flavobacteriaceae</taxon>
        <taxon>Leeuwenhoekiella</taxon>
    </lineage>
</organism>
<dbReference type="Proteomes" id="UP000001601">
    <property type="component" value="Unassembled WGS sequence"/>
</dbReference>